<dbReference type="InterPro" id="IPR011032">
    <property type="entry name" value="GroES-like_sf"/>
</dbReference>
<keyword evidence="9" id="KW-1185">Reference proteome</keyword>
<keyword evidence="3" id="KW-0963">Cytoplasm</keyword>
<dbReference type="GO" id="GO:0003723">
    <property type="term" value="F:RNA binding"/>
    <property type="evidence" value="ECO:0007669"/>
    <property type="project" value="UniProtKB-KW"/>
</dbReference>
<dbReference type="GO" id="GO:0008270">
    <property type="term" value="F:zinc ion binding"/>
    <property type="evidence" value="ECO:0007669"/>
    <property type="project" value="InterPro"/>
</dbReference>
<evidence type="ECO:0000313" key="8">
    <source>
        <dbReference type="EMBL" id="AKU90373.1"/>
    </source>
</evidence>
<evidence type="ECO:0000256" key="2">
    <source>
        <dbReference type="ARBA" id="ARBA00011881"/>
    </source>
</evidence>
<dbReference type="Proteomes" id="UP000055590">
    <property type="component" value="Chromosome"/>
</dbReference>
<dbReference type="GO" id="GO:0005737">
    <property type="term" value="C:cytoplasm"/>
    <property type="evidence" value="ECO:0007669"/>
    <property type="project" value="UniProtKB-SubCell"/>
</dbReference>
<dbReference type="Gene3D" id="3.90.180.10">
    <property type="entry name" value="Medium-chain alcohol dehydrogenases, catalytic domain"/>
    <property type="match status" value="1"/>
</dbReference>
<protein>
    <submittedName>
        <fullName evidence="8">Crotonyl-CoA carboxylase/reductase, ethylmalonyl-CoA producing</fullName>
    </submittedName>
</protein>
<dbReference type="InterPro" id="IPR020843">
    <property type="entry name" value="ER"/>
</dbReference>
<evidence type="ECO:0000313" key="9">
    <source>
        <dbReference type="Proteomes" id="UP000055590"/>
    </source>
</evidence>
<evidence type="ECO:0000256" key="4">
    <source>
        <dbReference type="ARBA" id="ARBA00022857"/>
    </source>
</evidence>
<evidence type="ECO:0000256" key="5">
    <source>
        <dbReference type="ARBA" id="ARBA00022884"/>
    </source>
</evidence>
<reference evidence="8 9" key="1">
    <citation type="submission" date="2015-08" db="EMBL/GenBank/DDBJ databases">
        <authorList>
            <person name="Babu N.S."/>
            <person name="Beckwith C.J."/>
            <person name="Beseler K.G."/>
            <person name="Brison A."/>
            <person name="Carone J.V."/>
            <person name="Caskin T.P."/>
            <person name="Diamond M."/>
            <person name="Durham M.E."/>
            <person name="Foxe J.M."/>
            <person name="Go M."/>
            <person name="Henderson B.A."/>
            <person name="Jones I.B."/>
            <person name="McGettigan J.A."/>
            <person name="Micheletti S.J."/>
            <person name="Nasrallah M.E."/>
            <person name="Ortiz D."/>
            <person name="Piller C.R."/>
            <person name="Privatt S.R."/>
            <person name="Schneider S.L."/>
            <person name="Sharp S."/>
            <person name="Smith T.C."/>
            <person name="Stanton J.D."/>
            <person name="Ullery H.E."/>
            <person name="Wilson R.J."/>
            <person name="Serrano M.G."/>
            <person name="Buck G."/>
            <person name="Lee V."/>
            <person name="Wang Y."/>
            <person name="Carvalho R."/>
            <person name="Voegtly L."/>
            <person name="Shi R."/>
            <person name="Duckworth R."/>
            <person name="Johnson A."/>
            <person name="Loviza R."/>
            <person name="Walstead R."/>
            <person name="Shah Z."/>
            <person name="Kiflezghi M."/>
            <person name="Wade K."/>
            <person name="Ball S.L."/>
            <person name="Bradley K.W."/>
            <person name="Asai D.J."/>
            <person name="Bowman C.A."/>
            <person name="Russell D.A."/>
            <person name="Pope W.H."/>
            <person name="Jacobs-Sera D."/>
            <person name="Hendrix R.W."/>
            <person name="Hatfull G.F."/>
        </authorList>
    </citation>
    <scope>NUCLEOTIDE SEQUENCE [LARGE SCALE GENOMIC DNA]</scope>
    <source>
        <strain evidence="8 9">DSM 27710</strain>
    </source>
</reference>
<evidence type="ECO:0000256" key="1">
    <source>
        <dbReference type="ARBA" id="ARBA00004496"/>
    </source>
</evidence>
<dbReference type="STRING" id="1391653.AKJ08_0760"/>
<dbReference type="KEGG" id="vin:AKJ08_0760"/>
<keyword evidence="6" id="KW-0007">Acetylation</keyword>
<evidence type="ECO:0000256" key="6">
    <source>
        <dbReference type="ARBA" id="ARBA00022990"/>
    </source>
</evidence>
<keyword evidence="4" id="KW-0521">NADP</keyword>
<dbReference type="InterPro" id="IPR010085">
    <property type="entry name" value="Crot_CoA_red"/>
</dbReference>
<dbReference type="PANTHER" id="PTHR44154">
    <property type="entry name" value="QUINONE OXIDOREDUCTASE"/>
    <property type="match status" value="1"/>
</dbReference>
<evidence type="ECO:0000256" key="3">
    <source>
        <dbReference type="ARBA" id="ARBA00022490"/>
    </source>
</evidence>
<dbReference type="Pfam" id="PF00107">
    <property type="entry name" value="ADH_zinc_N"/>
    <property type="match status" value="1"/>
</dbReference>
<organism evidence="8 9">
    <name type="scientific">Vulgatibacter incomptus</name>
    <dbReference type="NCBI Taxonomy" id="1391653"/>
    <lineage>
        <taxon>Bacteria</taxon>
        <taxon>Pseudomonadati</taxon>
        <taxon>Myxococcota</taxon>
        <taxon>Myxococcia</taxon>
        <taxon>Myxococcales</taxon>
        <taxon>Cystobacterineae</taxon>
        <taxon>Vulgatibacteraceae</taxon>
        <taxon>Vulgatibacter</taxon>
    </lineage>
</organism>
<dbReference type="InterPro" id="IPR013154">
    <property type="entry name" value="ADH-like_N"/>
</dbReference>
<dbReference type="PANTHER" id="PTHR44154:SF1">
    <property type="entry name" value="QUINONE OXIDOREDUCTASE"/>
    <property type="match status" value="1"/>
</dbReference>
<dbReference type="NCBIfam" id="TIGR01751">
    <property type="entry name" value="crot-CoA-red"/>
    <property type="match status" value="1"/>
</dbReference>
<proteinExistence type="predicted"/>
<dbReference type="GO" id="GO:0043880">
    <property type="term" value="F:crotonyl-CoA reductase activity"/>
    <property type="evidence" value="ECO:0007669"/>
    <property type="project" value="InterPro"/>
</dbReference>
<dbReference type="InterPro" id="IPR036291">
    <property type="entry name" value="NAD(P)-bd_dom_sf"/>
</dbReference>
<sequence length="411" mass="44950">MGTTPPVGVVPDRMHAIVIRKGREGDPLEAMRPEEVAVPKLGPNDVLVYVMAAGVNFNGIWAARGKPVSVMRGTGDDFHIAGSDASGIVWQVGSNVRRWKIGDEVVVHCNQSCGQCPECNGLDPLACSEQRIWGYETNYGSFAQFAKVQSQQLLPKPPRLGWIESASYGLTYFTAYRMLLDQAKVRAGDNVLVWGASGGLGIFAVQLCKATGANAIAVVSSGRKAELARKLGAAATIDRRDFEIAKGQNESPEQEKRRLAEMKRFGKALRELTGGSDPDVVFEHVGQQTFPASVFLAKRFGKIVICGATSGYHLDFDVRHLWMRQKQIIGSHFANAYEADRANQLIIEGKIRPYVDRVFAFEQTPEAHEEMAANRHMGKMVITVGAEQDERANQLLDRPPVAAAAIPAYQA</sequence>
<dbReference type="Gene3D" id="3.40.50.720">
    <property type="entry name" value="NAD(P)-binding Rossmann-like Domain"/>
    <property type="match status" value="1"/>
</dbReference>
<dbReference type="InterPro" id="IPR051603">
    <property type="entry name" value="Zinc-ADH_QOR/CCCR"/>
</dbReference>
<dbReference type="EMBL" id="CP012332">
    <property type="protein sequence ID" value="AKU90373.1"/>
    <property type="molecule type" value="Genomic_DNA"/>
</dbReference>
<dbReference type="SUPFAM" id="SSF50129">
    <property type="entry name" value="GroES-like"/>
    <property type="match status" value="1"/>
</dbReference>
<comment type="subcellular location">
    <subcellularLocation>
        <location evidence="1">Cytoplasm</location>
    </subcellularLocation>
</comment>
<dbReference type="InterPro" id="IPR013149">
    <property type="entry name" value="ADH-like_C"/>
</dbReference>
<dbReference type="SMART" id="SM00829">
    <property type="entry name" value="PKS_ER"/>
    <property type="match status" value="1"/>
</dbReference>
<comment type="subunit">
    <text evidence="2">Homotetramer.</text>
</comment>
<dbReference type="SUPFAM" id="SSF51735">
    <property type="entry name" value="NAD(P)-binding Rossmann-fold domains"/>
    <property type="match status" value="1"/>
</dbReference>
<dbReference type="Pfam" id="PF08240">
    <property type="entry name" value="ADH_N"/>
    <property type="match status" value="1"/>
</dbReference>
<dbReference type="PROSITE" id="PS01162">
    <property type="entry name" value="QOR_ZETA_CRYSTAL"/>
    <property type="match status" value="1"/>
</dbReference>
<dbReference type="InterPro" id="IPR002364">
    <property type="entry name" value="Quin_OxRdtase/zeta-crystal_CS"/>
</dbReference>
<name>A0A0K1PA09_9BACT</name>
<evidence type="ECO:0000259" key="7">
    <source>
        <dbReference type="SMART" id="SM00829"/>
    </source>
</evidence>
<feature type="domain" description="Enoyl reductase (ER)" evidence="7">
    <location>
        <begin position="26"/>
        <end position="382"/>
    </location>
</feature>
<gene>
    <name evidence="8" type="ORF">AKJ08_0760</name>
</gene>
<accession>A0A0K1PA09</accession>
<keyword evidence="5" id="KW-0694">RNA-binding</keyword>
<dbReference type="PATRIC" id="fig|1391653.3.peg.780"/>
<dbReference type="AlphaFoldDB" id="A0A0K1PA09"/>